<keyword evidence="3" id="KW-0479">Metal-binding</keyword>
<keyword evidence="2" id="KW-0349">Heme</keyword>
<evidence type="ECO:0000256" key="3">
    <source>
        <dbReference type="ARBA" id="ARBA00022723"/>
    </source>
</evidence>
<accession>A0ABU8TLM5</accession>
<dbReference type="EMBL" id="JBAKIA010000006">
    <property type="protein sequence ID" value="MEJ8474631.1"/>
    <property type="molecule type" value="Genomic_DNA"/>
</dbReference>
<sequence>MNIRIWMCAGIFGLIASSSLVVKDVSAHGGATGIVKQRMDAMSEMARSMKTIGGMVRSKTPYDAEAVRKAAAYMELHGGTELTKLFPEGSLMKPSEAKPDIWQDWETFKAQADDLKNSAAVLKDMSGNGLASLGADGVLSVRQAFAAVGKTCSACHQKFRIKKD</sequence>
<dbReference type="SUPFAM" id="SSF47175">
    <property type="entry name" value="Cytochromes"/>
    <property type="match status" value="1"/>
</dbReference>
<evidence type="ECO:0000313" key="7">
    <source>
        <dbReference type="Proteomes" id="UP001385499"/>
    </source>
</evidence>
<keyword evidence="7" id="KW-1185">Reference proteome</keyword>
<evidence type="ECO:0000256" key="5">
    <source>
        <dbReference type="ARBA" id="ARBA00023004"/>
    </source>
</evidence>
<dbReference type="InterPro" id="IPR010980">
    <property type="entry name" value="Cyt_c/b562"/>
</dbReference>
<evidence type="ECO:0000313" key="6">
    <source>
        <dbReference type="EMBL" id="MEJ8474631.1"/>
    </source>
</evidence>
<evidence type="ECO:0000256" key="4">
    <source>
        <dbReference type="ARBA" id="ARBA00022982"/>
    </source>
</evidence>
<dbReference type="RefSeq" id="WP_340274393.1">
    <property type="nucleotide sequence ID" value="NZ_JBAKIA010000006.1"/>
</dbReference>
<dbReference type="InterPro" id="IPR012127">
    <property type="entry name" value="Cyt_c_prime"/>
</dbReference>
<dbReference type="PIRSF" id="PIRSF000027">
    <property type="entry name" value="Cytc_c_prime"/>
    <property type="match status" value="1"/>
</dbReference>
<gene>
    <name evidence="6" type="ORF">V6575_11090</name>
</gene>
<keyword evidence="5" id="KW-0408">Iron</keyword>
<name>A0ABU8TLM5_9HYPH</name>
<dbReference type="InterPro" id="IPR002321">
    <property type="entry name" value="Cyt_c_II"/>
</dbReference>
<reference evidence="6 7" key="1">
    <citation type="submission" date="2024-02" db="EMBL/GenBank/DDBJ databases">
        <title>Roseibium algae sp. nov., isolated from marine alga (Grateloupia sp.), showing potential in myo-inositol conversion.</title>
        <authorList>
            <person name="Wang Y."/>
        </authorList>
    </citation>
    <scope>NUCLEOTIDE SEQUENCE [LARGE SCALE GENOMIC DNA]</scope>
    <source>
        <strain evidence="6 7">H3510</strain>
    </source>
</reference>
<protein>
    <submittedName>
        <fullName evidence="6">Cytochrome c</fullName>
    </submittedName>
</protein>
<comment type="caution">
    <text evidence="6">The sequence shown here is derived from an EMBL/GenBank/DDBJ whole genome shotgun (WGS) entry which is preliminary data.</text>
</comment>
<evidence type="ECO:0000256" key="1">
    <source>
        <dbReference type="ARBA" id="ARBA00022448"/>
    </source>
</evidence>
<proteinExistence type="predicted"/>
<dbReference type="Gene3D" id="1.20.120.10">
    <property type="entry name" value="Cytochrome c/b562"/>
    <property type="match status" value="1"/>
</dbReference>
<keyword evidence="1" id="KW-0813">Transport</keyword>
<dbReference type="PROSITE" id="PS51009">
    <property type="entry name" value="CYTCII"/>
    <property type="match status" value="1"/>
</dbReference>
<dbReference type="Proteomes" id="UP001385499">
    <property type="component" value="Unassembled WGS sequence"/>
</dbReference>
<evidence type="ECO:0000256" key="2">
    <source>
        <dbReference type="ARBA" id="ARBA00022617"/>
    </source>
</evidence>
<dbReference type="Pfam" id="PF01322">
    <property type="entry name" value="Cytochrom_C_2"/>
    <property type="match status" value="1"/>
</dbReference>
<keyword evidence="4" id="KW-0249">Electron transport</keyword>
<organism evidence="6 7">
    <name type="scientific">Roseibium algae</name>
    <dbReference type="NCBI Taxonomy" id="3123038"/>
    <lineage>
        <taxon>Bacteria</taxon>
        <taxon>Pseudomonadati</taxon>
        <taxon>Pseudomonadota</taxon>
        <taxon>Alphaproteobacteria</taxon>
        <taxon>Hyphomicrobiales</taxon>
        <taxon>Stappiaceae</taxon>
        <taxon>Roseibium</taxon>
    </lineage>
</organism>